<keyword evidence="5 7" id="KW-1133">Transmembrane helix</keyword>
<dbReference type="CDD" id="cd17329">
    <property type="entry name" value="MFS_MdtH_MDR_like"/>
    <property type="match status" value="1"/>
</dbReference>
<evidence type="ECO:0000256" key="4">
    <source>
        <dbReference type="ARBA" id="ARBA00022692"/>
    </source>
</evidence>
<evidence type="ECO:0000256" key="6">
    <source>
        <dbReference type="ARBA" id="ARBA00023136"/>
    </source>
</evidence>
<feature type="transmembrane region" description="Helical" evidence="7">
    <location>
        <begin position="369"/>
        <end position="389"/>
    </location>
</feature>
<name>A0ABS1J8M9_9BACL</name>
<evidence type="ECO:0000256" key="1">
    <source>
        <dbReference type="ARBA" id="ARBA00004651"/>
    </source>
</evidence>
<evidence type="ECO:0000256" key="5">
    <source>
        <dbReference type="ARBA" id="ARBA00022989"/>
    </source>
</evidence>
<feature type="transmembrane region" description="Helical" evidence="7">
    <location>
        <begin position="79"/>
        <end position="96"/>
    </location>
</feature>
<comment type="caution">
    <text evidence="9">The sequence shown here is derived from an EMBL/GenBank/DDBJ whole genome shotgun (WGS) entry which is preliminary data.</text>
</comment>
<dbReference type="Proteomes" id="UP000602284">
    <property type="component" value="Unassembled WGS sequence"/>
</dbReference>
<keyword evidence="6 7" id="KW-0472">Membrane</keyword>
<keyword evidence="4 7" id="KW-0812">Transmembrane</keyword>
<dbReference type="PROSITE" id="PS50850">
    <property type="entry name" value="MFS"/>
    <property type="match status" value="1"/>
</dbReference>
<dbReference type="InterPro" id="IPR050171">
    <property type="entry name" value="MFS_Transporters"/>
</dbReference>
<gene>
    <name evidence="9" type="ORF">JJB07_08235</name>
</gene>
<accession>A0ABS1J8M9</accession>
<proteinExistence type="predicted"/>
<dbReference type="InterPro" id="IPR020846">
    <property type="entry name" value="MFS_dom"/>
</dbReference>
<evidence type="ECO:0000259" key="8">
    <source>
        <dbReference type="PROSITE" id="PS50850"/>
    </source>
</evidence>
<feature type="transmembrane region" description="Helical" evidence="7">
    <location>
        <begin position="21"/>
        <end position="39"/>
    </location>
</feature>
<evidence type="ECO:0000256" key="2">
    <source>
        <dbReference type="ARBA" id="ARBA00022448"/>
    </source>
</evidence>
<evidence type="ECO:0000256" key="3">
    <source>
        <dbReference type="ARBA" id="ARBA00022475"/>
    </source>
</evidence>
<keyword evidence="2" id="KW-0813">Transport</keyword>
<feature type="transmembrane region" description="Helical" evidence="7">
    <location>
        <begin position="138"/>
        <end position="161"/>
    </location>
</feature>
<sequence length="413" mass="44508">MLSGMFGGFDRSIWIRFWGMTLLNVGTFMIRPFLALYLANGLGAGLTIIGFVLTVRPLGAFFGNMLGGYFADKIGRKPVMIAGMLLDAAALGGYALTDSVLWFALLSFLQGFGSSFAEPAVSAMVADVTSEQNRARAFSLMYMGNNVGCAVGPLLGVSLLLAHPATLFGIMATATVAFAVVIALFIPESKPENIVCESDACKRSQNKIGYGFILQDVKLILFLLGSFAITLGYNQMSSYLPLHLENILPDASWLYGVMQSLNGILCVVLSMPVARFLSRFNPYHVMKASGGVYTLGILILALNHSSSLMLIGFTVFTLGEIISASVSKKLLADFAPDDMRARYMGASGFSWIVAATIGPLLGGQLMQQFGGHVMLLVFTLIMALSVPVYRMLWIKRKAELQPALEVKKAVPLA</sequence>
<feature type="transmembrane region" description="Helical" evidence="7">
    <location>
        <begin position="343"/>
        <end position="363"/>
    </location>
</feature>
<dbReference type="PANTHER" id="PTHR23517">
    <property type="entry name" value="RESISTANCE PROTEIN MDTM, PUTATIVE-RELATED-RELATED"/>
    <property type="match status" value="1"/>
</dbReference>
<keyword evidence="10" id="KW-1185">Reference proteome</keyword>
<dbReference type="PROSITE" id="PS00216">
    <property type="entry name" value="SUGAR_TRANSPORT_1"/>
    <property type="match status" value="1"/>
</dbReference>
<feature type="domain" description="Major facilitator superfamily (MFS) profile" evidence="8">
    <location>
        <begin position="1"/>
        <end position="397"/>
    </location>
</feature>
<dbReference type="Pfam" id="PF07690">
    <property type="entry name" value="MFS_1"/>
    <property type="match status" value="2"/>
</dbReference>
<feature type="transmembrane region" description="Helical" evidence="7">
    <location>
        <begin position="253"/>
        <end position="273"/>
    </location>
</feature>
<organism evidence="9 10">
    <name type="scientific">Tumebacillus amylolyticus</name>
    <dbReference type="NCBI Taxonomy" id="2801339"/>
    <lineage>
        <taxon>Bacteria</taxon>
        <taxon>Bacillati</taxon>
        <taxon>Bacillota</taxon>
        <taxon>Bacilli</taxon>
        <taxon>Bacillales</taxon>
        <taxon>Alicyclobacillaceae</taxon>
        <taxon>Tumebacillus</taxon>
    </lineage>
</organism>
<feature type="transmembrane region" description="Helical" evidence="7">
    <location>
        <begin position="102"/>
        <end position="126"/>
    </location>
</feature>
<dbReference type="EMBL" id="JAEQNB010000002">
    <property type="protein sequence ID" value="MBL0386637.1"/>
    <property type="molecule type" value="Genomic_DNA"/>
</dbReference>
<dbReference type="InterPro" id="IPR011701">
    <property type="entry name" value="MFS"/>
</dbReference>
<evidence type="ECO:0000313" key="9">
    <source>
        <dbReference type="EMBL" id="MBL0386637.1"/>
    </source>
</evidence>
<feature type="transmembrane region" description="Helical" evidence="7">
    <location>
        <begin position="285"/>
        <end position="302"/>
    </location>
</feature>
<dbReference type="PANTHER" id="PTHR23517:SF2">
    <property type="entry name" value="MULTIDRUG RESISTANCE PROTEIN MDTH"/>
    <property type="match status" value="1"/>
</dbReference>
<protein>
    <submittedName>
        <fullName evidence="9">MFS transporter</fullName>
    </submittedName>
</protein>
<evidence type="ECO:0000313" key="10">
    <source>
        <dbReference type="Proteomes" id="UP000602284"/>
    </source>
</evidence>
<evidence type="ECO:0000256" key="7">
    <source>
        <dbReference type="SAM" id="Phobius"/>
    </source>
</evidence>
<dbReference type="InterPro" id="IPR036259">
    <property type="entry name" value="MFS_trans_sf"/>
</dbReference>
<keyword evidence="3" id="KW-1003">Cell membrane</keyword>
<dbReference type="InterPro" id="IPR005829">
    <property type="entry name" value="Sugar_transporter_CS"/>
</dbReference>
<comment type="subcellular location">
    <subcellularLocation>
        <location evidence="1">Cell membrane</location>
        <topology evidence="1">Multi-pass membrane protein</topology>
    </subcellularLocation>
</comment>
<feature type="transmembrane region" description="Helical" evidence="7">
    <location>
        <begin position="167"/>
        <end position="187"/>
    </location>
</feature>
<dbReference type="Gene3D" id="1.20.1250.20">
    <property type="entry name" value="MFS general substrate transporter like domains"/>
    <property type="match status" value="1"/>
</dbReference>
<dbReference type="RefSeq" id="WP_201633479.1">
    <property type="nucleotide sequence ID" value="NZ_JAEQNB010000002.1"/>
</dbReference>
<feature type="transmembrane region" description="Helical" evidence="7">
    <location>
        <begin position="208"/>
        <end position="233"/>
    </location>
</feature>
<reference evidence="9 10" key="1">
    <citation type="submission" date="2021-01" db="EMBL/GenBank/DDBJ databases">
        <title>Tumebacillus sp. strain ITR2 16S ribosomal RNA gene Genome sequencing and assembly.</title>
        <authorList>
            <person name="Kang M."/>
        </authorList>
    </citation>
    <scope>NUCLEOTIDE SEQUENCE [LARGE SCALE GENOMIC DNA]</scope>
    <source>
        <strain evidence="9 10">ITR2</strain>
    </source>
</reference>
<dbReference type="SUPFAM" id="SSF103473">
    <property type="entry name" value="MFS general substrate transporter"/>
    <property type="match status" value="1"/>
</dbReference>
<feature type="transmembrane region" description="Helical" evidence="7">
    <location>
        <begin position="45"/>
        <end position="67"/>
    </location>
</feature>